<evidence type="ECO:0000256" key="4">
    <source>
        <dbReference type="ARBA" id="ARBA00043263"/>
    </source>
</evidence>
<keyword evidence="6" id="KW-0175">Coiled coil</keyword>
<accession>A0A8J7TNA1</accession>
<feature type="domain" description="CusB-like beta-barrel" evidence="8">
    <location>
        <begin position="314"/>
        <end position="387"/>
    </location>
</feature>
<comment type="function">
    <text evidence="5">CzcA and CzcB together would act in zinc efflux nearly as effectively as the complete czc efflux system (CzcABC). The CzcB protein is thought to funnel zinc cations to the CzcA transport protein.</text>
</comment>
<gene>
    <name evidence="11" type="ORF">J0M35_14690</name>
</gene>
<dbReference type="Pfam" id="PF25954">
    <property type="entry name" value="Beta-barrel_RND_2"/>
    <property type="match status" value="1"/>
</dbReference>
<protein>
    <submittedName>
        <fullName evidence="11">Efflux RND transporter periplasmic adaptor subunit</fullName>
    </submittedName>
</protein>
<dbReference type="Gene3D" id="2.40.50.100">
    <property type="match status" value="1"/>
</dbReference>
<dbReference type="InterPro" id="IPR051909">
    <property type="entry name" value="MFP_Cation_Efflux"/>
</dbReference>
<dbReference type="GO" id="GO:0022857">
    <property type="term" value="F:transmembrane transporter activity"/>
    <property type="evidence" value="ECO:0007669"/>
    <property type="project" value="InterPro"/>
</dbReference>
<dbReference type="GO" id="GO:0030313">
    <property type="term" value="C:cell envelope"/>
    <property type="evidence" value="ECO:0007669"/>
    <property type="project" value="TreeGrafter"/>
</dbReference>
<dbReference type="Gene3D" id="2.40.420.20">
    <property type="match status" value="1"/>
</dbReference>
<feature type="domain" description="CzcB-like C-terminal circularly permuted SH3-like" evidence="10">
    <location>
        <begin position="393"/>
        <end position="452"/>
    </location>
</feature>
<dbReference type="EMBL" id="JAFLCK010000022">
    <property type="protein sequence ID" value="MBN8661610.1"/>
    <property type="molecule type" value="Genomic_DNA"/>
</dbReference>
<dbReference type="FunFam" id="2.40.30.170:FF:000010">
    <property type="entry name" value="Efflux RND transporter periplasmic adaptor subunit"/>
    <property type="match status" value="1"/>
</dbReference>
<dbReference type="GO" id="GO:0015679">
    <property type="term" value="P:plasma membrane copper ion transport"/>
    <property type="evidence" value="ECO:0007669"/>
    <property type="project" value="TreeGrafter"/>
</dbReference>
<dbReference type="InterPro" id="IPR058648">
    <property type="entry name" value="HH_CzcB-like"/>
</dbReference>
<dbReference type="Gene3D" id="2.40.30.170">
    <property type="match status" value="1"/>
</dbReference>
<dbReference type="Pfam" id="PF25893">
    <property type="entry name" value="HH_CzcB"/>
    <property type="match status" value="1"/>
</dbReference>
<dbReference type="GO" id="GO:0060003">
    <property type="term" value="P:copper ion export"/>
    <property type="evidence" value="ECO:0007669"/>
    <property type="project" value="TreeGrafter"/>
</dbReference>
<evidence type="ECO:0000256" key="3">
    <source>
        <dbReference type="ARBA" id="ARBA00022833"/>
    </source>
</evidence>
<comment type="similarity">
    <text evidence="1">Belongs to the membrane fusion protein (MFP) (TC 8.A.1) family.</text>
</comment>
<dbReference type="PANTHER" id="PTHR30097:SF4">
    <property type="entry name" value="SLR6042 PROTEIN"/>
    <property type="match status" value="1"/>
</dbReference>
<organism evidence="11 12">
    <name type="scientific">Candidatus Obscuribacter phosphatis</name>
    <dbReference type="NCBI Taxonomy" id="1906157"/>
    <lineage>
        <taxon>Bacteria</taxon>
        <taxon>Bacillati</taxon>
        <taxon>Candidatus Melainabacteria</taxon>
        <taxon>Candidatus Obscuribacterales</taxon>
        <taxon>Candidatus Obscuribacteraceae</taxon>
        <taxon>Candidatus Obscuribacter</taxon>
    </lineage>
</organism>
<evidence type="ECO:0000313" key="11">
    <source>
        <dbReference type="EMBL" id="MBN8661610.1"/>
    </source>
</evidence>
<dbReference type="Pfam" id="PF25973">
    <property type="entry name" value="BSH_CzcB"/>
    <property type="match status" value="1"/>
</dbReference>
<comment type="caution">
    <text evidence="11">The sequence shown here is derived from an EMBL/GenBank/DDBJ whole genome shotgun (WGS) entry which is preliminary data.</text>
</comment>
<evidence type="ECO:0000313" key="12">
    <source>
        <dbReference type="Proteomes" id="UP000664277"/>
    </source>
</evidence>
<proteinExistence type="inferred from homology"/>
<evidence type="ECO:0000256" key="5">
    <source>
        <dbReference type="ARBA" id="ARBA00058766"/>
    </source>
</evidence>
<dbReference type="InterPro" id="IPR006143">
    <property type="entry name" value="RND_pump_MFP"/>
</dbReference>
<reference evidence="11" key="1">
    <citation type="submission" date="2021-02" db="EMBL/GenBank/DDBJ databases">
        <title>Genome-Resolved Metagenomics of a Microbial Community Performing Photosynthetic Biological Nutrient Removal.</title>
        <authorList>
            <person name="Mcdaniel E.A."/>
        </authorList>
    </citation>
    <scope>NUCLEOTIDE SEQUENCE</scope>
    <source>
        <strain evidence="11">UWPOB_OBS1</strain>
    </source>
</reference>
<evidence type="ECO:0000256" key="2">
    <source>
        <dbReference type="ARBA" id="ARBA00022448"/>
    </source>
</evidence>
<dbReference type="SUPFAM" id="SSF111369">
    <property type="entry name" value="HlyD-like secretion proteins"/>
    <property type="match status" value="2"/>
</dbReference>
<evidence type="ECO:0000256" key="1">
    <source>
        <dbReference type="ARBA" id="ARBA00009477"/>
    </source>
</evidence>
<dbReference type="GO" id="GO:0016020">
    <property type="term" value="C:membrane"/>
    <property type="evidence" value="ECO:0007669"/>
    <property type="project" value="InterPro"/>
</dbReference>
<keyword evidence="2" id="KW-0813">Transport</keyword>
<evidence type="ECO:0000259" key="10">
    <source>
        <dbReference type="Pfam" id="PF25975"/>
    </source>
</evidence>
<feature type="domain" description="CzcB-like barrel-sandwich hybrid" evidence="9">
    <location>
        <begin position="82"/>
        <end position="307"/>
    </location>
</feature>
<dbReference type="InterPro" id="IPR058792">
    <property type="entry name" value="Beta-barrel_RND_2"/>
</dbReference>
<name>A0A8J7TNA1_9BACT</name>
<keyword evidence="4" id="KW-0105">Cadmium resistance</keyword>
<dbReference type="NCBIfam" id="TIGR01730">
    <property type="entry name" value="RND_mfp"/>
    <property type="match status" value="1"/>
</dbReference>
<dbReference type="PANTHER" id="PTHR30097">
    <property type="entry name" value="CATION EFFLUX SYSTEM PROTEIN CUSB"/>
    <property type="match status" value="1"/>
</dbReference>
<dbReference type="InterPro" id="IPR058647">
    <property type="entry name" value="BSH_CzcB-like"/>
</dbReference>
<feature type="coiled-coil region" evidence="6">
    <location>
        <begin position="162"/>
        <end position="220"/>
    </location>
</feature>
<evidence type="ECO:0000259" key="7">
    <source>
        <dbReference type="Pfam" id="PF25893"/>
    </source>
</evidence>
<sequence>MTSGILPLVICCALSFSLTGCGEHSKPEPEKKTETSSTSKIIPLSEETAKKIEFKTEKVVNRDVIVPLHLTGRIEADYGASVDVSARIAGRITDIQVKPGDIVARGQLLAMVDSPQVTDLQGELVEATSKLGIAEAHADRERQIYEEYLERPKGLLDARALMQNTRVQAELAELEYQRLEGLYREKIAATKDYLAAKAALAKAKVDYENASTALAREEQLYKNRALMKRDYQLAVAEVTRMKQHVNTIVKRLDFLGADHTMTQKVLKTGNINGLVRIVAPISGVVSKYEIGVGEMVQPDISMFKITDLKTVQASADLPEIDLRRVRIGDTVKINVPSFPDRRFEGRIAFISPDVNPLTRTVPIRARLSNTTGLLKTNMYAEIDLEGASRNFLACPKAAIQERDNRKVVFVKHPDGYEERPVTLGVIGEDYIEVKSGLTDGETVATQGSLMLKTELSYRN</sequence>
<dbReference type="Pfam" id="PF25975">
    <property type="entry name" value="CzcB_C"/>
    <property type="match status" value="1"/>
</dbReference>
<feature type="domain" description="CzcB-like alpha-helical hairpin" evidence="7">
    <location>
        <begin position="157"/>
        <end position="215"/>
    </location>
</feature>
<dbReference type="AlphaFoldDB" id="A0A8J7TNA1"/>
<dbReference type="Proteomes" id="UP000664277">
    <property type="component" value="Unassembled WGS sequence"/>
</dbReference>
<evidence type="ECO:0000256" key="6">
    <source>
        <dbReference type="SAM" id="Coils"/>
    </source>
</evidence>
<dbReference type="FunFam" id="2.40.420.20:FF:000006">
    <property type="entry name" value="RND family efflux transporter MFP subunit"/>
    <property type="match status" value="1"/>
</dbReference>
<keyword evidence="3" id="KW-0862">Zinc</keyword>
<evidence type="ECO:0000259" key="8">
    <source>
        <dbReference type="Pfam" id="PF25954"/>
    </source>
</evidence>
<dbReference type="GO" id="GO:0046686">
    <property type="term" value="P:response to cadmium ion"/>
    <property type="evidence" value="ECO:0007669"/>
    <property type="project" value="UniProtKB-KW"/>
</dbReference>
<dbReference type="InterPro" id="IPR058649">
    <property type="entry name" value="CzcB_C"/>
</dbReference>
<evidence type="ECO:0000259" key="9">
    <source>
        <dbReference type="Pfam" id="PF25973"/>
    </source>
</evidence>